<evidence type="ECO:0000256" key="2">
    <source>
        <dbReference type="ARBA" id="ARBA00007055"/>
    </source>
</evidence>
<evidence type="ECO:0000256" key="10">
    <source>
        <dbReference type="ARBA" id="ARBA00023136"/>
    </source>
</evidence>
<keyword evidence="9 12" id="KW-0626">Porin</keyword>
<comment type="similarity">
    <text evidence="2 12">Belongs to the porin LamB (TC 1.B.3) family.</text>
</comment>
<organism evidence="13 14">
    <name type="scientific">Chimaeribacter californicus</name>
    <dbReference type="NCBI Taxonomy" id="2060067"/>
    <lineage>
        <taxon>Bacteria</taxon>
        <taxon>Pseudomonadati</taxon>
        <taxon>Pseudomonadota</taxon>
        <taxon>Gammaproteobacteria</taxon>
        <taxon>Enterobacterales</taxon>
        <taxon>Yersiniaceae</taxon>
        <taxon>Chimaeribacter</taxon>
    </lineage>
</organism>
<protein>
    <recommendedName>
        <fullName evidence="12">Maltoporin</fullName>
    </recommendedName>
    <alternativeName>
        <fullName evidence="12">Maltose-inducible porin</fullName>
    </alternativeName>
</protein>
<dbReference type="Gene3D" id="2.40.170.10">
    <property type="entry name" value="Porin, LamB type"/>
    <property type="match status" value="1"/>
</dbReference>
<comment type="induction">
    <text evidence="12">By maltose.</text>
</comment>
<keyword evidence="6 12" id="KW-0812">Transmembrane</keyword>
<evidence type="ECO:0000256" key="5">
    <source>
        <dbReference type="ARBA" id="ARBA00022597"/>
    </source>
</evidence>
<comment type="caution">
    <text evidence="13">The sequence shown here is derived from an EMBL/GenBank/DDBJ whole genome shotgun (WGS) entry which is preliminary data.</text>
</comment>
<dbReference type="Pfam" id="PF02264">
    <property type="entry name" value="LamB"/>
    <property type="match status" value="1"/>
</dbReference>
<feature type="site" description="Greasy slide, important in sugar transport" evidence="12">
    <location>
        <position position="98"/>
    </location>
</feature>
<dbReference type="InterPro" id="IPR036998">
    <property type="entry name" value="Porin_LamB_sf"/>
</dbReference>
<dbReference type="InterPro" id="IPR050286">
    <property type="entry name" value="G_neg_Bact_CarbUptk_Porin"/>
</dbReference>
<dbReference type="CDD" id="cd01346">
    <property type="entry name" value="Maltoporin-like"/>
    <property type="match status" value="1"/>
</dbReference>
<feature type="chain" id="PRO_5015014545" description="Maltoporin" evidence="12">
    <location>
        <begin position="25"/>
        <end position="424"/>
    </location>
</feature>
<dbReference type="GO" id="GO:0009279">
    <property type="term" value="C:cell outer membrane"/>
    <property type="evidence" value="ECO:0007669"/>
    <property type="project" value="UniProtKB-SubCell"/>
</dbReference>
<keyword evidence="11 12" id="KW-0998">Cell outer membrane</keyword>
<feature type="site" description="Greasy slide, important in sugar transport" evidence="12">
    <location>
        <position position="249"/>
    </location>
</feature>
<comment type="subcellular location">
    <subcellularLocation>
        <location evidence="1 12">Cell outer membrane</location>
        <topology evidence="1 12">Multi-pass membrane protein</topology>
    </subcellularLocation>
</comment>
<feature type="site" description="Greasy slide, important in sugar transport" evidence="12">
    <location>
        <position position="423"/>
    </location>
</feature>
<proteinExistence type="evidence at transcript level"/>
<evidence type="ECO:0000256" key="4">
    <source>
        <dbReference type="ARBA" id="ARBA00022452"/>
    </source>
</evidence>
<dbReference type="GO" id="GO:0015481">
    <property type="term" value="F:maltose transporting porin activity"/>
    <property type="evidence" value="ECO:0007669"/>
    <property type="project" value="InterPro"/>
</dbReference>
<comment type="function">
    <text evidence="12">Involved in the transport of maltose and maltodextrins.</text>
</comment>
<evidence type="ECO:0000256" key="7">
    <source>
        <dbReference type="ARBA" id="ARBA00022729"/>
    </source>
</evidence>
<dbReference type="GO" id="GO:0042958">
    <property type="term" value="F:maltodextrin transmembrane transporter activity"/>
    <property type="evidence" value="ECO:0007669"/>
    <property type="project" value="InterPro"/>
</dbReference>
<comment type="catalytic activity">
    <reaction evidence="12">
        <text>beta-maltose(in) = beta-maltose(out)</text>
        <dbReference type="Rhea" id="RHEA:29731"/>
        <dbReference type="ChEBI" id="CHEBI:18147"/>
    </reaction>
</comment>
<dbReference type="InterPro" id="IPR023738">
    <property type="entry name" value="Maltoporin"/>
</dbReference>
<dbReference type="NCBIfam" id="NF006860">
    <property type="entry name" value="PRK09360.1"/>
    <property type="match status" value="1"/>
</dbReference>
<dbReference type="Proteomes" id="UP000234240">
    <property type="component" value="Unassembled WGS sequence"/>
</dbReference>
<dbReference type="HAMAP" id="MF_01301">
    <property type="entry name" value="LamB"/>
    <property type="match status" value="1"/>
</dbReference>
<evidence type="ECO:0000256" key="3">
    <source>
        <dbReference type="ARBA" id="ARBA00022448"/>
    </source>
</evidence>
<evidence type="ECO:0000256" key="6">
    <source>
        <dbReference type="ARBA" id="ARBA00022692"/>
    </source>
</evidence>
<reference evidence="13 14" key="1">
    <citation type="submission" date="2017-12" db="EMBL/GenBank/DDBJ databases">
        <title>Characterization of six clinical isolates of Enterochimera gen. nov., a novel genus of the Yersiniaciae family and the three species Enterochimera arupensis sp. nov., Enterochimera coloradensis sp. nov, and Enterochimera californica sp. nov.</title>
        <authorList>
            <person name="Rossi A."/>
            <person name="Fisher M."/>
        </authorList>
    </citation>
    <scope>NUCLEOTIDE SEQUENCE [LARGE SCALE GENOMIC DNA]</scope>
    <source>
        <strain evidence="14">2015-Iso6</strain>
    </source>
</reference>
<feature type="signal peptide" evidence="12">
    <location>
        <begin position="1"/>
        <end position="24"/>
    </location>
</feature>
<dbReference type="GO" id="GO:0046930">
    <property type="term" value="C:pore complex"/>
    <property type="evidence" value="ECO:0007669"/>
    <property type="project" value="UniProtKB-KW"/>
</dbReference>
<dbReference type="InterPro" id="IPR003192">
    <property type="entry name" value="Porin_LamB"/>
</dbReference>
<evidence type="ECO:0000256" key="11">
    <source>
        <dbReference type="ARBA" id="ARBA00023237"/>
    </source>
</evidence>
<dbReference type="AlphaFoldDB" id="A0A2N5DVM0"/>
<dbReference type="EMBL" id="PJZF01000027">
    <property type="protein sequence ID" value="PLR31125.1"/>
    <property type="molecule type" value="Genomic_DNA"/>
</dbReference>
<evidence type="ECO:0000256" key="12">
    <source>
        <dbReference type="HAMAP-Rule" id="MF_01301"/>
    </source>
</evidence>
<gene>
    <name evidence="12 13" type="primary">lamB</name>
    <name evidence="13" type="ORF">CYR55_21215</name>
</gene>
<evidence type="ECO:0000313" key="14">
    <source>
        <dbReference type="Proteomes" id="UP000234240"/>
    </source>
</evidence>
<evidence type="ECO:0000256" key="9">
    <source>
        <dbReference type="ARBA" id="ARBA00023114"/>
    </source>
</evidence>
<feature type="site" description="Greasy slide, important in sugar transport" evidence="12">
    <location>
        <position position="30"/>
    </location>
</feature>
<dbReference type="SUPFAM" id="SSF56935">
    <property type="entry name" value="Porins"/>
    <property type="match status" value="1"/>
</dbReference>
<keyword evidence="8 12" id="KW-0406">Ion transport</keyword>
<keyword evidence="4 12" id="KW-1134">Transmembrane beta strand</keyword>
<keyword evidence="10 12" id="KW-0472">Membrane</keyword>
<name>A0A2N5DVM0_9GAMM</name>
<keyword evidence="5 12" id="KW-0762">Sugar transport</keyword>
<feature type="site" description="Greasy slide, important in sugar transport" evidence="12">
    <location>
        <position position="65"/>
    </location>
</feature>
<dbReference type="PANTHER" id="PTHR38762:SF1">
    <property type="entry name" value="CRYPTIC OUTER MEMBRANE PORIN BGLH-RELATED"/>
    <property type="match status" value="1"/>
</dbReference>
<keyword evidence="14" id="KW-1185">Reference proteome</keyword>
<evidence type="ECO:0000256" key="8">
    <source>
        <dbReference type="ARBA" id="ARBA00023065"/>
    </source>
</evidence>
<evidence type="ECO:0000313" key="13">
    <source>
        <dbReference type="EMBL" id="PLR31125.1"/>
    </source>
</evidence>
<comment type="subunit">
    <text evidence="12">Homotrimer formed of three 18-stranded antiparallel beta-barrels, containing three independent channels.</text>
</comment>
<sequence length="424" mass="46941" precursor="true">MSTLRIVPLALAVAAGVISTQAAAVDFTGYARSGIGWSGSGGEQQCFQATGAQSKYRLGNECETYAELKLGQEVWKEGDKSFYFDTNVAYSVSQENDWEATEPAFREANIKGKNLIDALPGATIWAGKRFYQRHDVHMIDFYYWDISGPGAGLEDIDLGFGKLSLAATRNTESGGSIGYINNDREEVPTSNDVFDVRLAGLAVNPGGTLELGLDYGRANARDGYSLDDNASKDGFLVTAEHVQSYMDGFNKFVLQYATDGMSTNNANAGHSQGALVNNDGHMIRVLDHGAITLAEKWDLMYVAMYQDVDRDNNNGTTWYTVGVRPMYKWTPIMSTLLEVGYDNVKSQETGDRNSQYKVTLAQQWQAGNTIWSRPAIRVFATYAKWDEKWGYDDAGTAMRDTDLTTFSRGDDDEVTFGAQMEIWW</sequence>
<keyword evidence="7 12" id="KW-0732">Signal</keyword>
<dbReference type="GO" id="GO:0006811">
    <property type="term" value="P:monoatomic ion transport"/>
    <property type="evidence" value="ECO:0007669"/>
    <property type="project" value="UniProtKB-KW"/>
</dbReference>
<accession>A0A2N5DVM0</accession>
<dbReference type="RefSeq" id="WP_101818333.1">
    <property type="nucleotide sequence ID" value="NZ_PJZF01000027.1"/>
</dbReference>
<feature type="site" description="Important in sugar transport" evidence="12">
    <location>
        <position position="142"/>
    </location>
</feature>
<dbReference type="OrthoDB" id="106611at2"/>
<feature type="site" description="Greasy slide, important in sugar transport" evidence="12">
    <location>
        <position position="371"/>
    </location>
</feature>
<keyword evidence="3 12" id="KW-0813">Transport</keyword>
<dbReference type="PANTHER" id="PTHR38762">
    <property type="entry name" value="CRYPTIC OUTER MEMBRANE PORIN BGLH-RELATED"/>
    <property type="match status" value="1"/>
</dbReference>
<evidence type="ECO:0000256" key="1">
    <source>
        <dbReference type="ARBA" id="ARBA00004571"/>
    </source>
</evidence>